<sequence length="199" mass="23043">MKQTRILLIGDQNTGKTSLINALCNESIATFPTVYQEFRKIQIDKLQILIYDCPGNPSKEYNIQQTALVAVVAINLEHQNPFLYLEYHHHLVKDKPLIIFIGCKSDRTHHTYNVIKQQISKILNIQNVILYFTSALNQKEIAKFKEDLSQLLYQSGLVFDDDLQTQNPNVSYIEEQDSQFLNKWAQFLNCCCACLKKDE</sequence>
<dbReference type="InterPro" id="IPR006073">
    <property type="entry name" value="GTP-bd"/>
</dbReference>
<name>A0A8S1VW20_PAROT</name>
<dbReference type="OMA" id="QFLNCCC"/>
<organism evidence="2 3">
    <name type="scientific">Paramecium octaurelia</name>
    <dbReference type="NCBI Taxonomy" id="43137"/>
    <lineage>
        <taxon>Eukaryota</taxon>
        <taxon>Sar</taxon>
        <taxon>Alveolata</taxon>
        <taxon>Ciliophora</taxon>
        <taxon>Intramacronucleata</taxon>
        <taxon>Oligohymenophorea</taxon>
        <taxon>Peniculida</taxon>
        <taxon>Parameciidae</taxon>
        <taxon>Paramecium</taxon>
    </lineage>
</organism>
<dbReference type="OrthoDB" id="10283617at2759"/>
<evidence type="ECO:0000313" key="2">
    <source>
        <dbReference type="EMBL" id="CAD8180483.1"/>
    </source>
</evidence>
<dbReference type="Pfam" id="PF01926">
    <property type="entry name" value="MMR_HSR1"/>
    <property type="match status" value="1"/>
</dbReference>
<gene>
    <name evidence="2" type="ORF">POCTA_138.1.T0750051</name>
</gene>
<keyword evidence="3" id="KW-1185">Reference proteome</keyword>
<dbReference type="Proteomes" id="UP000683925">
    <property type="component" value="Unassembled WGS sequence"/>
</dbReference>
<dbReference type="AlphaFoldDB" id="A0A8S1VW20"/>
<dbReference type="EMBL" id="CAJJDP010000074">
    <property type="protein sequence ID" value="CAD8180483.1"/>
    <property type="molecule type" value="Genomic_DNA"/>
</dbReference>
<dbReference type="CDD" id="cd00882">
    <property type="entry name" value="Ras_like_GTPase"/>
    <property type="match status" value="1"/>
</dbReference>
<evidence type="ECO:0000313" key="3">
    <source>
        <dbReference type="Proteomes" id="UP000683925"/>
    </source>
</evidence>
<proteinExistence type="predicted"/>
<dbReference type="GO" id="GO:0005525">
    <property type="term" value="F:GTP binding"/>
    <property type="evidence" value="ECO:0007669"/>
    <property type="project" value="InterPro"/>
</dbReference>
<protein>
    <recommendedName>
        <fullName evidence="1">G domain-containing protein</fullName>
    </recommendedName>
</protein>
<accession>A0A8S1VW20</accession>
<feature type="domain" description="G" evidence="1">
    <location>
        <begin position="5"/>
        <end position="68"/>
    </location>
</feature>
<reference evidence="2" key="1">
    <citation type="submission" date="2021-01" db="EMBL/GenBank/DDBJ databases">
        <authorList>
            <consortium name="Genoscope - CEA"/>
            <person name="William W."/>
        </authorList>
    </citation>
    <scope>NUCLEOTIDE SEQUENCE</scope>
</reference>
<comment type="caution">
    <text evidence="2">The sequence shown here is derived from an EMBL/GenBank/DDBJ whole genome shotgun (WGS) entry which is preliminary data.</text>
</comment>
<evidence type="ECO:0000259" key="1">
    <source>
        <dbReference type="Pfam" id="PF01926"/>
    </source>
</evidence>